<reference evidence="1 2" key="1">
    <citation type="submission" date="2019-01" db="EMBL/GenBank/DDBJ databases">
        <title>A draft genome assembly of the solar-powered sea slug Elysia chlorotica.</title>
        <authorList>
            <person name="Cai H."/>
            <person name="Li Q."/>
            <person name="Fang X."/>
            <person name="Li J."/>
            <person name="Curtis N.E."/>
            <person name="Altenburger A."/>
            <person name="Shibata T."/>
            <person name="Feng M."/>
            <person name="Maeda T."/>
            <person name="Schwartz J.A."/>
            <person name="Shigenobu S."/>
            <person name="Lundholm N."/>
            <person name="Nishiyama T."/>
            <person name="Yang H."/>
            <person name="Hasebe M."/>
            <person name="Li S."/>
            <person name="Pierce S.K."/>
            <person name="Wang J."/>
        </authorList>
    </citation>
    <scope>NUCLEOTIDE SEQUENCE [LARGE SCALE GENOMIC DNA]</scope>
    <source>
        <strain evidence="1">EC2010</strain>
        <tissue evidence="1">Whole organism of an adult</tissue>
    </source>
</reference>
<dbReference type="Proteomes" id="UP000271974">
    <property type="component" value="Unassembled WGS sequence"/>
</dbReference>
<name>A0A433SIF2_ELYCH</name>
<sequence>MGEVNLHLDLDLVQDLSLFTERFLVMLFLILLSKGLRSEEHCVPESVAGCEEGWTEKSLPPVCFKSFREQLHATAAKRACNVMGSQILSPHSDQLYNASK</sequence>
<proteinExistence type="predicted"/>
<dbReference type="InterPro" id="IPR016187">
    <property type="entry name" value="CTDL_fold"/>
</dbReference>
<feature type="non-terminal residue" evidence="1">
    <location>
        <position position="100"/>
    </location>
</feature>
<evidence type="ECO:0000313" key="1">
    <source>
        <dbReference type="EMBL" id="RUS68576.1"/>
    </source>
</evidence>
<evidence type="ECO:0000313" key="2">
    <source>
        <dbReference type="Proteomes" id="UP000271974"/>
    </source>
</evidence>
<accession>A0A433SIF2</accession>
<protein>
    <submittedName>
        <fullName evidence="1">Uncharacterized protein</fullName>
    </submittedName>
</protein>
<dbReference type="SUPFAM" id="SSF56436">
    <property type="entry name" value="C-type lectin-like"/>
    <property type="match status" value="1"/>
</dbReference>
<organism evidence="1 2">
    <name type="scientific">Elysia chlorotica</name>
    <name type="common">Eastern emerald elysia</name>
    <name type="synonym">Sea slug</name>
    <dbReference type="NCBI Taxonomy" id="188477"/>
    <lineage>
        <taxon>Eukaryota</taxon>
        <taxon>Metazoa</taxon>
        <taxon>Spiralia</taxon>
        <taxon>Lophotrochozoa</taxon>
        <taxon>Mollusca</taxon>
        <taxon>Gastropoda</taxon>
        <taxon>Heterobranchia</taxon>
        <taxon>Euthyneura</taxon>
        <taxon>Panpulmonata</taxon>
        <taxon>Sacoglossa</taxon>
        <taxon>Placobranchoidea</taxon>
        <taxon>Plakobranchidae</taxon>
        <taxon>Elysia</taxon>
    </lineage>
</organism>
<comment type="caution">
    <text evidence="1">The sequence shown here is derived from an EMBL/GenBank/DDBJ whole genome shotgun (WGS) entry which is preliminary data.</text>
</comment>
<dbReference type="AlphaFoldDB" id="A0A433SIF2"/>
<keyword evidence="2" id="KW-1185">Reference proteome</keyword>
<gene>
    <name evidence="1" type="ORF">EGW08_023662</name>
</gene>
<dbReference type="EMBL" id="RQTK01002292">
    <property type="protein sequence ID" value="RUS68576.1"/>
    <property type="molecule type" value="Genomic_DNA"/>
</dbReference>